<dbReference type="AlphaFoldDB" id="A0AAN9J4G4"/>
<accession>A0AAN9J4G4</accession>
<dbReference type="InterPro" id="IPR045864">
    <property type="entry name" value="aa-tRNA-synth_II/BPL/LPL"/>
</dbReference>
<dbReference type="PANTHER" id="PTHR10947:SF0">
    <property type="entry name" value="PHENYLALANINE--TRNA LIGASE BETA SUBUNIT"/>
    <property type="match status" value="1"/>
</dbReference>
<evidence type="ECO:0000313" key="3">
    <source>
        <dbReference type="Proteomes" id="UP001372338"/>
    </source>
</evidence>
<dbReference type="GO" id="GO:0009328">
    <property type="term" value="C:phenylalanine-tRNA ligase complex"/>
    <property type="evidence" value="ECO:0007669"/>
    <property type="project" value="TreeGrafter"/>
</dbReference>
<dbReference type="GO" id="GO:0006432">
    <property type="term" value="P:phenylalanyl-tRNA aminoacylation"/>
    <property type="evidence" value="ECO:0007669"/>
    <property type="project" value="InterPro"/>
</dbReference>
<dbReference type="Gene3D" id="3.30.930.10">
    <property type="entry name" value="Bira Bifunctional Protein, Domain 2"/>
    <property type="match status" value="1"/>
</dbReference>
<dbReference type="InterPro" id="IPR041616">
    <property type="entry name" value="PheRS_beta_core"/>
</dbReference>
<protein>
    <recommendedName>
        <fullName evidence="1">Phenylalanyl tRNA synthetase beta chain core domain-containing protein</fullName>
    </recommendedName>
</protein>
<keyword evidence="3" id="KW-1185">Reference proteome</keyword>
<proteinExistence type="predicted"/>
<name>A0AAN9J4G4_CROPI</name>
<sequence length="121" mass="13940">MYHLLFFKRLRKYSYHEVLVQIFEVGDIAILDDKKDVRAKNLRQLAALYCGANAGLEIIYGLVDRVMEKNGAPFVSSGDTSGYYIERSDEQEFLSGRQAKLESFTRETILALLELFIQGYF</sequence>
<dbReference type="GO" id="GO:0004826">
    <property type="term" value="F:phenylalanine-tRNA ligase activity"/>
    <property type="evidence" value="ECO:0007669"/>
    <property type="project" value="InterPro"/>
</dbReference>
<gene>
    <name evidence="2" type="ORF">RIF29_07776</name>
</gene>
<dbReference type="PANTHER" id="PTHR10947">
    <property type="entry name" value="PHENYLALANYL-TRNA SYNTHETASE BETA CHAIN AND LEUCINE-RICH REPEAT-CONTAINING PROTEIN 47"/>
    <property type="match status" value="1"/>
</dbReference>
<dbReference type="Proteomes" id="UP001372338">
    <property type="component" value="Unassembled WGS sequence"/>
</dbReference>
<dbReference type="EMBL" id="JAYWIO010000001">
    <property type="protein sequence ID" value="KAK7292090.1"/>
    <property type="molecule type" value="Genomic_DNA"/>
</dbReference>
<evidence type="ECO:0000259" key="1">
    <source>
        <dbReference type="Pfam" id="PF17759"/>
    </source>
</evidence>
<organism evidence="2 3">
    <name type="scientific">Crotalaria pallida</name>
    <name type="common">Smooth rattlebox</name>
    <name type="synonym">Crotalaria striata</name>
    <dbReference type="NCBI Taxonomy" id="3830"/>
    <lineage>
        <taxon>Eukaryota</taxon>
        <taxon>Viridiplantae</taxon>
        <taxon>Streptophyta</taxon>
        <taxon>Embryophyta</taxon>
        <taxon>Tracheophyta</taxon>
        <taxon>Spermatophyta</taxon>
        <taxon>Magnoliopsida</taxon>
        <taxon>eudicotyledons</taxon>
        <taxon>Gunneridae</taxon>
        <taxon>Pentapetalae</taxon>
        <taxon>rosids</taxon>
        <taxon>fabids</taxon>
        <taxon>Fabales</taxon>
        <taxon>Fabaceae</taxon>
        <taxon>Papilionoideae</taxon>
        <taxon>50 kb inversion clade</taxon>
        <taxon>genistoids sensu lato</taxon>
        <taxon>core genistoids</taxon>
        <taxon>Crotalarieae</taxon>
        <taxon>Crotalaria</taxon>
    </lineage>
</organism>
<comment type="caution">
    <text evidence="2">The sequence shown here is derived from an EMBL/GenBank/DDBJ whole genome shotgun (WGS) entry which is preliminary data.</text>
</comment>
<dbReference type="InterPro" id="IPR045060">
    <property type="entry name" value="Phe-tRNA-ligase_IIc_bsu"/>
</dbReference>
<feature type="domain" description="Phenylalanyl tRNA synthetase beta chain core" evidence="1">
    <location>
        <begin position="20"/>
        <end position="101"/>
    </location>
</feature>
<evidence type="ECO:0000313" key="2">
    <source>
        <dbReference type="EMBL" id="KAK7292090.1"/>
    </source>
</evidence>
<dbReference type="Pfam" id="PF17759">
    <property type="entry name" value="tRNA_synthFbeta"/>
    <property type="match status" value="1"/>
</dbReference>
<reference evidence="2 3" key="1">
    <citation type="submission" date="2024-01" db="EMBL/GenBank/DDBJ databases">
        <title>The genomes of 5 underutilized Papilionoideae crops provide insights into root nodulation and disease resistanc.</title>
        <authorList>
            <person name="Yuan L."/>
        </authorList>
    </citation>
    <scope>NUCLEOTIDE SEQUENCE [LARGE SCALE GENOMIC DNA]</scope>
    <source>
        <strain evidence="2">ZHUSHIDOU_FW_LH</strain>
        <tissue evidence="2">Leaf</tissue>
    </source>
</reference>